<proteinExistence type="predicted"/>
<comment type="caution">
    <text evidence="3">The sequence shown here is derived from an EMBL/GenBank/DDBJ whole genome shotgun (WGS) entry which is preliminary data.</text>
</comment>
<gene>
    <name evidence="3" type="ORF">DZF91_18755</name>
</gene>
<keyword evidence="2" id="KW-1133">Transmembrane helix</keyword>
<protein>
    <submittedName>
        <fullName evidence="3">Uncharacterized protein</fullName>
    </submittedName>
</protein>
<feature type="region of interest" description="Disordered" evidence="1">
    <location>
        <begin position="1"/>
        <end position="24"/>
    </location>
</feature>
<evidence type="ECO:0000256" key="2">
    <source>
        <dbReference type="SAM" id="Phobius"/>
    </source>
</evidence>
<evidence type="ECO:0000256" key="1">
    <source>
        <dbReference type="SAM" id="MobiDB-lite"/>
    </source>
</evidence>
<feature type="transmembrane region" description="Helical" evidence="2">
    <location>
        <begin position="86"/>
        <end position="110"/>
    </location>
</feature>
<keyword evidence="4" id="KW-1185">Reference proteome</keyword>
<keyword evidence="2" id="KW-0472">Membrane</keyword>
<reference evidence="3 4" key="1">
    <citation type="submission" date="2018-08" db="EMBL/GenBank/DDBJ databases">
        <title>Actinomadura jelena sp. nov., a novel Actinomycete isolated from soil in Chad.</title>
        <authorList>
            <person name="Shi L."/>
        </authorList>
    </citation>
    <scope>NUCLEOTIDE SEQUENCE [LARGE SCALE GENOMIC DNA]</scope>
    <source>
        <strain evidence="3 4">NEAU-G17</strain>
    </source>
</reference>
<dbReference type="AlphaFoldDB" id="A0A372JJV0"/>
<evidence type="ECO:0000313" key="3">
    <source>
        <dbReference type="EMBL" id="RFU40124.1"/>
    </source>
</evidence>
<feature type="transmembrane region" description="Helical" evidence="2">
    <location>
        <begin position="130"/>
        <end position="153"/>
    </location>
</feature>
<feature type="region of interest" description="Disordered" evidence="1">
    <location>
        <begin position="275"/>
        <end position="298"/>
    </location>
</feature>
<accession>A0A372JJV0</accession>
<keyword evidence="2" id="KW-0812">Transmembrane</keyword>
<name>A0A372JJV0_9ACTN</name>
<evidence type="ECO:0000313" key="4">
    <source>
        <dbReference type="Proteomes" id="UP000261811"/>
    </source>
</evidence>
<dbReference type="EMBL" id="QURH01000306">
    <property type="protein sequence ID" value="RFU40124.1"/>
    <property type="molecule type" value="Genomic_DNA"/>
</dbReference>
<feature type="transmembrane region" description="Helical" evidence="2">
    <location>
        <begin position="183"/>
        <end position="206"/>
    </location>
</feature>
<organism evidence="3 4">
    <name type="scientific">Actinomadura logoneensis</name>
    <dbReference type="NCBI Taxonomy" id="2293572"/>
    <lineage>
        <taxon>Bacteria</taxon>
        <taxon>Bacillati</taxon>
        <taxon>Actinomycetota</taxon>
        <taxon>Actinomycetes</taxon>
        <taxon>Streptosporangiales</taxon>
        <taxon>Thermomonosporaceae</taxon>
        <taxon>Actinomadura</taxon>
    </lineage>
</organism>
<dbReference type="Proteomes" id="UP000261811">
    <property type="component" value="Unassembled WGS sequence"/>
</dbReference>
<sequence length="620" mass="66814">MVTVAEGTAPAFGHVRPGPAPSARPMQNTTRHLCAAVYLNRAVCAAVIAEYLHDAHRAVVPSFGFDLEPVIRHALRARRLRIIRDALLLVVWTLLFVAAPWAAPALGAALVPAAVAARIRWRTLTWPWRIVLAGALAFPLLYLGGTLFVALFASASEAAHLVGSALGGEQDETLLPADHPGMVLMLALLAFAAVYFGHLALVYWTLSRELAPGAHGPGPDVLSDRVKTLLERIRAAQLGNVTLYSGDNPFLGAGSIRSDLSRMWSVVLELDRAGADPLTGEPGADPLSMEASGRPDPMTMHRRVQESVRAMRDEWPPTPDGTPPERGSWLPPNERVSGLNTGWHVVAPGLCEQRERPVGASDPRPYSGHPLIDATARLPFSLAGDEAVDALVRHPQGAVRCFQRITVGAQSQPVLRRDGSPLAPAADRDQTLTTFVYLAVEGRMLYGQFVAAVLPPVRPEFRVVDLLPAWSPPAVLWQVVRTGWRGSAEAVLLPLPRTVGSLWRLAVGALRAASGGDPTARTVHDYGARLSVRELVADTRMQDFLQLADVDKYARLIQRRVNEALLDYLGSECGVDVSAYRDQAGTILNQGVIMTGGRVDGQIAVSGEGSRIRQTQGVNP</sequence>